<evidence type="ECO:0000313" key="3">
    <source>
        <dbReference type="Proteomes" id="UP000737018"/>
    </source>
</evidence>
<reference evidence="2" key="1">
    <citation type="submission" date="2020-03" db="EMBL/GenBank/DDBJ databases">
        <title>Castanea mollissima Vanexum genome sequencing.</title>
        <authorList>
            <person name="Staton M."/>
        </authorList>
    </citation>
    <scope>NUCLEOTIDE SEQUENCE</scope>
    <source>
        <tissue evidence="2">Leaf</tissue>
    </source>
</reference>
<sequence length="202" mass="22158">MSTKKVLSSASASAPLASPHVEVCKGINGLGSSAETSTHGLGSFSPSRTVPPPSSNVGPYASFAERCPNFPPWQYKVMNPDGSFSFVNLDRPKYAQNVPWSGPIDVDLVEECMRMIAALKRVARDQSFQHLMKENLLTSILAVANARIRSLEERIRDFEFHEGQPGPQIHANQEPQGREEVGSSWGGPRRSSRRRTRGPNDA</sequence>
<evidence type="ECO:0000256" key="1">
    <source>
        <dbReference type="SAM" id="MobiDB-lite"/>
    </source>
</evidence>
<dbReference type="Proteomes" id="UP000737018">
    <property type="component" value="Unassembled WGS sequence"/>
</dbReference>
<gene>
    <name evidence="2" type="ORF">CMV_024144</name>
</gene>
<accession>A0A8J4QB45</accession>
<dbReference type="EMBL" id="JRKL02005696">
    <property type="protein sequence ID" value="KAF3950055.1"/>
    <property type="molecule type" value="Genomic_DNA"/>
</dbReference>
<dbReference type="OrthoDB" id="1614646at2759"/>
<comment type="caution">
    <text evidence="2">The sequence shown here is derived from an EMBL/GenBank/DDBJ whole genome shotgun (WGS) entry which is preliminary data.</text>
</comment>
<dbReference type="AlphaFoldDB" id="A0A8J4QB45"/>
<name>A0A8J4QB45_9ROSI</name>
<feature type="region of interest" description="Disordered" evidence="1">
    <location>
        <begin position="161"/>
        <end position="202"/>
    </location>
</feature>
<keyword evidence="3" id="KW-1185">Reference proteome</keyword>
<proteinExistence type="predicted"/>
<evidence type="ECO:0000313" key="2">
    <source>
        <dbReference type="EMBL" id="KAF3950055.1"/>
    </source>
</evidence>
<organism evidence="2 3">
    <name type="scientific">Castanea mollissima</name>
    <name type="common">Chinese chestnut</name>
    <dbReference type="NCBI Taxonomy" id="60419"/>
    <lineage>
        <taxon>Eukaryota</taxon>
        <taxon>Viridiplantae</taxon>
        <taxon>Streptophyta</taxon>
        <taxon>Embryophyta</taxon>
        <taxon>Tracheophyta</taxon>
        <taxon>Spermatophyta</taxon>
        <taxon>Magnoliopsida</taxon>
        <taxon>eudicotyledons</taxon>
        <taxon>Gunneridae</taxon>
        <taxon>Pentapetalae</taxon>
        <taxon>rosids</taxon>
        <taxon>fabids</taxon>
        <taxon>Fagales</taxon>
        <taxon>Fagaceae</taxon>
        <taxon>Castanea</taxon>
    </lineage>
</organism>
<protein>
    <submittedName>
        <fullName evidence="2">Uncharacterized protein</fullName>
    </submittedName>
</protein>
<feature type="compositionally biased region" description="Basic residues" evidence="1">
    <location>
        <begin position="190"/>
        <end position="202"/>
    </location>
</feature>